<proteinExistence type="inferred from homology"/>
<protein>
    <submittedName>
        <fullName evidence="8">2,5-diketo-D-gluconic acid reductase</fullName>
    </submittedName>
</protein>
<evidence type="ECO:0000256" key="2">
    <source>
        <dbReference type="ARBA" id="ARBA00022857"/>
    </source>
</evidence>
<dbReference type="PIRSF" id="PIRSF000097">
    <property type="entry name" value="AKR"/>
    <property type="match status" value="1"/>
</dbReference>
<dbReference type="GO" id="GO:0016616">
    <property type="term" value="F:oxidoreductase activity, acting on the CH-OH group of donors, NAD or NADP as acceptor"/>
    <property type="evidence" value="ECO:0007669"/>
    <property type="project" value="UniProtKB-ARBA"/>
</dbReference>
<accession>A0A2S7F5X5</accession>
<evidence type="ECO:0000256" key="4">
    <source>
        <dbReference type="PIRSR" id="PIRSR000097-1"/>
    </source>
</evidence>
<dbReference type="AlphaFoldDB" id="A0A2S7F5X5"/>
<evidence type="ECO:0000259" key="7">
    <source>
        <dbReference type="Pfam" id="PF00248"/>
    </source>
</evidence>
<gene>
    <name evidence="8" type="ORF">AWN73_06085</name>
</gene>
<evidence type="ECO:0000313" key="8">
    <source>
        <dbReference type="EMBL" id="PPV12101.1"/>
    </source>
</evidence>
<dbReference type="InterPro" id="IPR020471">
    <property type="entry name" value="AKR"/>
</dbReference>
<feature type="domain" description="NADP-dependent oxidoreductase" evidence="7">
    <location>
        <begin position="26"/>
        <end position="257"/>
    </location>
</feature>
<dbReference type="PRINTS" id="PR00069">
    <property type="entry name" value="ALDKETRDTASE"/>
</dbReference>
<evidence type="ECO:0000256" key="3">
    <source>
        <dbReference type="ARBA" id="ARBA00023002"/>
    </source>
</evidence>
<dbReference type="Proteomes" id="UP000238081">
    <property type="component" value="Unassembled WGS sequence"/>
</dbReference>
<dbReference type="InterPro" id="IPR018170">
    <property type="entry name" value="Aldo/ket_reductase_CS"/>
</dbReference>
<evidence type="ECO:0000256" key="6">
    <source>
        <dbReference type="PIRSR" id="PIRSR000097-3"/>
    </source>
</evidence>
<sequence length="285" mass="33157">MEYITLNNGVKMPATGFGVFRITDQYECEDLVYQAINSGYRLIDTASAYENEQAVGRAIKRSGIPREELFITTKLWITDTSYDKAKAAFQRSLDRLGLDYIDLYLIHQPYNDYYGAWRAMEELYLNGKIRAIGVDNFKQDRLADFITFNKVKPAVNLIEANVFYQRKEDLIYMNNKEIQMEAWSPFAAGKESIFKNELLMELGKKYEKSVAQIILRWLFQRKIVSISKSSNPNRMKENINIFDFEISSEDMQLISKLDTNKSCFPDRSKGSDVDTFLEQSKNYNI</sequence>
<dbReference type="RefSeq" id="WP_052188407.1">
    <property type="nucleotide sequence ID" value="NZ_CAVLFH010000002.1"/>
</dbReference>
<dbReference type="PANTHER" id="PTHR43827:SF3">
    <property type="entry name" value="NADP-DEPENDENT OXIDOREDUCTASE DOMAIN-CONTAINING PROTEIN"/>
    <property type="match status" value="1"/>
</dbReference>
<keyword evidence="3" id="KW-0560">Oxidoreductase</keyword>
<name>A0A2S7F5X5_CLOBU</name>
<dbReference type="EMBL" id="LRDH01000162">
    <property type="protein sequence ID" value="PPV12101.1"/>
    <property type="molecule type" value="Genomic_DNA"/>
</dbReference>
<dbReference type="InterPro" id="IPR023210">
    <property type="entry name" value="NADP_OxRdtase_dom"/>
</dbReference>
<dbReference type="Gene3D" id="3.20.20.100">
    <property type="entry name" value="NADP-dependent oxidoreductase domain"/>
    <property type="match status" value="1"/>
</dbReference>
<feature type="active site" description="Proton donor" evidence="4">
    <location>
        <position position="49"/>
    </location>
</feature>
<dbReference type="PANTHER" id="PTHR43827">
    <property type="entry name" value="2,5-DIKETO-D-GLUCONIC ACID REDUCTASE"/>
    <property type="match status" value="1"/>
</dbReference>
<evidence type="ECO:0000256" key="1">
    <source>
        <dbReference type="ARBA" id="ARBA00007905"/>
    </source>
</evidence>
<dbReference type="FunFam" id="3.20.20.100:FF:000015">
    <property type="entry name" value="Oxidoreductase, aldo/keto reductase family"/>
    <property type="match status" value="1"/>
</dbReference>
<keyword evidence="2" id="KW-0521">NADP</keyword>
<evidence type="ECO:0000256" key="5">
    <source>
        <dbReference type="PIRSR" id="PIRSR000097-2"/>
    </source>
</evidence>
<comment type="similarity">
    <text evidence="1">Belongs to the aldo/keto reductase family.</text>
</comment>
<dbReference type="SUPFAM" id="SSF51430">
    <property type="entry name" value="NAD(P)-linked oxidoreductase"/>
    <property type="match status" value="1"/>
</dbReference>
<dbReference type="InterPro" id="IPR036812">
    <property type="entry name" value="NAD(P)_OxRdtase_dom_sf"/>
</dbReference>
<reference evidence="8 9" key="1">
    <citation type="submission" date="2016-01" db="EMBL/GenBank/DDBJ databases">
        <title>Characterization of the Clostridium difficile lineages that are prevalent in Hong Kong and China.</title>
        <authorList>
            <person name="Kwok J.S.-L."/>
            <person name="Lam W.-Y."/>
            <person name="Ip M."/>
            <person name="Chan T.-F."/>
            <person name="Hawkey P.M."/>
            <person name="Tsui S.K.-W."/>
        </authorList>
    </citation>
    <scope>NUCLEOTIDE SEQUENCE [LARGE SCALE GENOMIC DNA]</scope>
    <source>
        <strain evidence="8 9">300064</strain>
    </source>
</reference>
<feature type="site" description="Lowers pKa of active site Tyr" evidence="6">
    <location>
        <position position="74"/>
    </location>
</feature>
<evidence type="ECO:0000313" key="9">
    <source>
        <dbReference type="Proteomes" id="UP000238081"/>
    </source>
</evidence>
<dbReference type="Pfam" id="PF00248">
    <property type="entry name" value="Aldo_ket_red"/>
    <property type="match status" value="1"/>
</dbReference>
<feature type="binding site" evidence="5">
    <location>
        <position position="107"/>
    </location>
    <ligand>
        <name>substrate</name>
    </ligand>
</feature>
<comment type="caution">
    <text evidence="8">The sequence shown here is derived from an EMBL/GenBank/DDBJ whole genome shotgun (WGS) entry which is preliminary data.</text>
</comment>
<dbReference type="PROSITE" id="PS00798">
    <property type="entry name" value="ALDOKETO_REDUCTASE_1"/>
    <property type="match status" value="1"/>
</dbReference>
<dbReference type="CDD" id="cd19133">
    <property type="entry name" value="AKR_AKR5F1"/>
    <property type="match status" value="1"/>
</dbReference>
<organism evidence="8 9">
    <name type="scientific">Clostridium butyricum</name>
    <dbReference type="NCBI Taxonomy" id="1492"/>
    <lineage>
        <taxon>Bacteria</taxon>
        <taxon>Bacillati</taxon>
        <taxon>Bacillota</taxon>
        <taxon>Clostridia</taxon>
        <taxon>Eubacteriales</taxon>
        <taxon>Clostridiaceae</taxon>
        <taxon>Clostridium</taxon>
    </lineage>
</organism>